<evidence type="ECO:0000313" key="2">
    <source>
        <dbReference type="Proteomes" id="UP000835052"/>
    </source>
</evidence>
<dbReference type="AlphaFoldDB" id="A0A8S1HVM7"/>
<dbReference type="Proteomes" id="UP000835052">
    <property type="component" value="Unassembled WGS sequence"/>
</dbReference>
<sequence>MRVSVDLWASSKERRVIYTVDLLKEKARGYLEVNDTAQACEKTFQGCKLALMGYVKKLETTTDVKIVPEHLANPWNYRAFKKLCDILIKRTDPGLADELNNDETFEEGAASPTEAQPGELSEILEISAKDQVEIEEALIDLLHIFIILAPAVNERQIFRWWRVISEAIQCSLRDCRAALASRKSAQTVVKLPGVIRRRREAKPCPCRDFERHLAAL</sequence>
<keyword evidence="2" id="KW-1185">Reference proteome</keyword>
<organism evidence="1 2">
    <name type="scientific">Caenorhabditis auriculariae</name>
    <dbReference type="NCBI Taxonomy" id="2777116"/>
    <lineage>
        <taxon>Eukaryota</taxon>
        <taxon>Metazoa</taxon>
        <taxon>Ecdysozoa</taxon>
        <taxon>Nematoda</taxon>
        <taxon>Chromadorea</taxon>
        <taxon>Rhabditida</taxon>
        <taxon>Rhabditina</taxon>
        <taxon>Rhabditomorpha</taxon>
        <taxon>Rhabditoidea</taxon>
        <taxon>Rhabditidae</taxon>
        <taxon>Peloderinae</taxon>
        <taxon>Caenorhabditis</taxon>
    </lineage>
</organism>
<comment type="caution">
    <text evidence="1">The sequence shown here is derived from an EMBL/GenBank/DDBJ whole genome shotgun (WGS) entry which is preliminary data.</text>
</comment>
<evidence type="ECO:0000313" key="1">
    <source>
        <dbReference type="EMBL" id="CAD6198274.1"/>
    </source>
</evidence>
<reference evidence="1" key="1">
    <citation type="submission" date="2020-10" db="EMBL/GenBank/DDBJ databases">
        <authorList>
            <person name="Kikuchi T."/>
        </authorList>
    </citation>
    <scope>NUCLEOTIDE SEQUENCE</scope>
    <source>
        <strain evidence="1">NKZ352</strain>
    </source>
</reference>
<accession>A0A8S1HVM7</accession>
<gene>
    <name evidence="1" type="ORF">CAUJ_LOCUS14180</name>
</gene>
<proteinExistence type="predicted"/>
<name>A0A8S1HVM7_9PELO</name>
<protein>
    <submittedName>
        <fullName evidence="1">Uncharacterized protein</fullName>
    </submittedName>
</protein>
<dbReference type="Gene3D" id="1.20.120.330">
    <property type="entry name" value="Nucleotidyltransferases domain 2"/>
    <property type="match status" value="1"/>
</dbReference>
<dbReference type="EMBL" id="CAJGYM010000120">
    <property type="protein sequence ID" value="CAD6198274.1"/>
    <property type="molecule type" value="Genomic_DNA"/>
</dbReference>